<feature type="binding site" evidence="4">
    <location>
        <position position="203"/>
    </location>
    <ligand>
        <name>a divalent metal cation</name>
        <dbReference type="ChEBI" id="CHEBI:60240"/>
        <label>1</label>
    </ligand>
</feature>
<evidence type="ECO:0000256" key="2">
    <source>
        <dbReference type="ARBA" id="ARBA00022723"/>
    </source>
</evidence>
<dbReference type="Pfam" id="PF01026">
    <property type="entry name" value="TatD_DNase"/>
    <property type="match status" value="1"/>
</dbReference>
<dbReference type="SUPFAM" id="SSF51556">
    <property type="entry name" value="Metallo-dependent hydrolases"/>
    <property type="match status" value="1"/>
</dbReference>
<accession>A0A915YI53</accession>
<dbReference type="Gene3D" id="3.20.20.140">
    <property type="entry name" value="Metal-dependent hydrolases"/>
    <property type="match status" value="1"/>
</dbReference>
<feature type="binding site" evidence="4">
    <location>
        <position position="8"/>
    </location>
    <ligand>
        <name>a divalent metal cation</name>
        <dbReference type="ChEBI" id="CHEBI:60240"/>
        <label>1</label>
    </ligand>
</feature>
<dbReference type="AlphaFoldDB" id="A0A915YI53"/>
<dbReference type="Proteomes" id="UP001060919">
    <property type="component" value="Chromosome"/>
</dbReference>
<feature type="binding site" evidence="4">
    <location>
        <position position="154"/>
    </location>
    <ligand>
        <name>a divalent metal cation</name>
        <dbReference type="ChEBI" id="CHEBI:60240"/>
        <label>2</label>
    </ligand>
</feature>
<feature type="binding site" evidence="4">
    <location>
        <position position="129"/>
    </location>
    <ligand>
        <name>a divalent metal cation</name>
        <dbReference type="ChEBI" id="CHEBI:60240"/>
        <label>2</label>
    </ligand>
</feature>
<evidence type="ECO:0000313" key="5">
    <source>
        <dbReference type="EMBL" id="BDS13622.1"/>
    </source>
</evidence>
<dbReference type="NCBIfam" id="TIGR00010">
    <property type="entry name" value="YchF/TatD family DNA exonuclease"/>
    <property type="match status" value="1"/>
</dbReference>
<dbReference type="KEGG" id="aup:AsAng_0043610"/>
<dbReference type="FunFam" id="3.20.20.140:FF:000005">
    <property type="entry name" value="TatD family hydrolase"/>
    <property type="match status" value="1"/>
</dbReference>
<evidence type="ECO:0000313" key="6">
    <source>
        <dbReference type="Proteomes" id="UP001060919"/>
    </source>
</evidence>
<keyword evidence="2 4" id="KW-0479">Metal-binding</keyword>
<protein>
    <submittedName>
        <fullName evidence="5">TatD family hydrolase</fullName>
    </submittedName>
</protein>
<proteinExistence type="inferred from homology"/>
<dbReference type="GO" id="GO:0046872">
    <property type="term" value="F:metal ion binding"/>
    <property type="evidence" value="ECO:0007669"/>
    <property type="project" value="UniProtKB-KW"/>
</dbReference>
<dbReference type="PANTHER" id="PTHR46124">
    <property type="entry name" value="D-AMINOACYL-TRNA DEACYLASE"/>
    <property type="match status" value="1"/>
</dbReference>
<dbReference type="RefSeq" id="WP_264788878.1">
    <property type="nucleotide sequence ID" value="NZ_AP026867.1"/>
</dbReference>
<dbReference type="PANTHER" id="PTHR46124:SF4">
    <property type="entry name" value="HYDROLASE TATD"/>
    <property type="match status" value="1"/>
</dbReference>
<organism evidence="5 6">
    <name type="scientific">Aureispira anguillae</name>
    <dbReference type="NCBI Taxonomy" id="2864201"/>
    <lineage>
        <taxon>Bacteria</taxon>
        <taxon>Pseudomonadati</taxon>
        <taxon>Bacteroidota</taxon>
        <taxon>Saprospiria</taxon>
        <taxon>Saprospirales</taxon>
        <taxon>Saprospiraceae</taxon>
        <taxon>Aureispira</taxon>
    </lineage>
</organism>
<reference evidence="5" key="1">
    <citation type="submission" date="2022-09" db="EMBL/GenBank/DDBJ databases">
        <title>Aureispira anguillicida sp. nov., isolated from Leptocephalus of Japanese eel Anguilla japonica.</title>
        <authorList>
            <person name="Yuasa K."/>
            <person name="Mekata T."/>
            <person name="Ikunari K."/>
        </authorList>
    </citation>
    <scope>NUCLEOTIDE SEQUENCE</scope>
    <source>
        <strain evidence="5">EL160426</strain>
    </source>
</reference>
<feature type="binding site" evidence="4">
    <location>
        <position position="6"/>
    </location>
    <ligand>
        <name>a divalent metal cation</name>
        <dbReference type="ChEBI" id="CHEBI:60240"/>
        <label>1</label>
    </ligand>
</feature>
<dbReference type="InterPro" id="IPR015991">
    <property type="entry name" value="TatD/YcfH-like"/>
</dbReference>
<evidence type="ECO:0000256" key="4">
    <source>
        <dbReference type="PIRSR" id="PIRSR005902-1"/>
    </source>
</evidence>
<dbReference type="GO" id="GO:0016788">
    <property type="term" value="F:hydrolase activity, acting on ester bonds"/>
    <property type="evidence" value="ECO:0007669"/>
    <property type="project" value="InterPro"/>
</dbReference>
<dbReference type="GO" id="GO:0004536">
    <property type="term" value="F:DNA nuclease activity"/>
    <property type="evidence" value="ECO:0007669"/>
    <property type="project" value="InterPro"/>
</dbReference>
<dbReference type="InterPro" id="IPR032466">
    <property type="entry name" value="Metal_Hydrolase"/>
</dbReference>
<sequence>MLIDTHAHLYASQFDKDRDEMIQRAFDNNIQHLFLPNIDEASIDGMLALEKQYPDNCHAMMGLHPCSVAANYKQVLAKMEEWFTKRPFCAVGEIGLDYYWSKEFVAEQKDAFRIQCRWAKELDIPIVIHARDSLDDLIEIVAEEKTANFRGIFHCFGGSIEQANKIIDLGFLMGLGGVLTFKKANLGAIVEQIDLKHLVLETDAPYLTPTPYRGKRNESAYIRIIAEELAEVKGISLDEVAQTTSKNALDLFGVTAKHS</sequence>
<dbReference type="EMBL" id="AP026867">
    <property type="protein sequence ID" value="BDS13622.1"/>
    <property type="molecule type" value="Genomic_DNA"/>
</dbReference>
<dbReference type="CDD" id="cd01310">
    <property type="entry name" value="TatD_DNAse"/>
    <property type="match status" value="1"/>
</dbReference>
<dbReference type="InterPro" id="IPR001130">
    <property type="entry name" value="TatD-like"/>
</dbReference>
<evidence type="ECO:0000256" key="1">
    <source>
        <dbReference type="ARBA" id="ARBA00009275"/>
    </source>
</evidence>
<name>A0A915YI53_9BACT</name>
<evidence type="ECO:0000256" key="3">
    <source>
        <dbReference type="ARBA" id="ARBA00022801"/>
    </source>
</evidence>
<comment type="similarity">
    <text evidence="1">Belongs to the metallo-dependent hydrolases superfamily. TatD-type hydrolase family.</text>
</comment>
<gene>
    <name evidence="5" type="ORF">AsAng_0043610</name>
</gene>
<keyword evidence="6" id="KW-1185">Reference proteome</keyword>
<keyword evidence="3 5" id="KW-0378">Hydrolase</keyword>
<dbReference type="GO" id="GO:0005829">
    <property type="term" value="C:cytosol"/>
    <property type="evidence" value="ECO:0007669"/>
    <property type="project" value="TreeGrafter"/>
</dbReference>
<dbReference type="PIRSF" id="PIRSF005902">
    <property type="entry name" value="DNase_TatD"/>
    <property type="match status" value="1"/>
</dbReference>
<feature type="binding site" evidence="4">
    <location>
        <position position="93"/>
    </location>
    <ligand>
        <name>a divalent metal cation</name>
        <dbReference type="ChEBI" id="CHEBI:60240"/>
        <label>1</label>
    </ligand>
</feature>